<protein>
    <submittedName>
        <fullName evidence="1">DNA phosphorothioation-dependent restriction protein DptG</fullName>
    </submittedName>
</protein>
<dbReference type="InterPro" id="IPR017645">
    <property type="entry name" value="Dnd_assoc_1"/>
</dbReference>
<feature type="non-terminal residue" evidence="1">
    <location>
        <position position="248"/>
    </location>
</feature>
<dbReference type="NCBIfam" id="TIGR03236">
    <property type="entry name" value="dnd_assoc_1"/>
    <property type="match status" value="1"/>
</dbReference>
<reference evidence="1 2" key="1">
    <citation type="submission" date="2018-11" db="EMBL/GenBank/DDBJ databases">
        <title>Genomic profiling of Staphylococcus species from a Poultry farm system in KwaZulu-Natal, South Africa.</title>
        <authorList>
            <person name="Amoako D.G."/>
            <person name="Somboro A.M."/>
            <person name="Abia A.L.K."/>
            <person name="Bester L.A."/>
            <person name="Essack S.Y."/>
        </authorList>
    </citation>
    <scope>NUCLEOTIDE SEQUENCE [LARGE SCALE GENOMIC DNA]</scope>
    <source>
        <strain evidence="1 2">SA11</strain>
    </source>
</reference>
<name>A0A4Q7CIR9_9STAP</name>
<dbReference type="Proteomes" id="UP000293854">
    <property type="component" value="Unassembled WGS sequence"/>
</dbReference>
<organism evidence="1 2">
    <name type="scientific">Staphylococcus condimenti</name>
    <dbReference type="NCBI Taxonomy" id="70255"/>
    <lineage>
        <taxon>Bacteria</taxon>
        <taxon>Bacillati</taxon>
        <taxon>Bacillota</taxon>
        <taxon>Bacilli</taxon>
        <taxon>Bacillales</taxon>
        <taxon>Staphylococcaceae</taxon>
        <taxon>Staphylococcus</taxon>
    </lineage>
</organism>
<proteinExistence type="predicted"/>
<dbReference type="AlphaFoldDB" id="A0A4Q7CIR9"/>
<evidence type="ECO:0000313" key="2">
    <source>
        <dbReference type="Proteomes" id="UP000293854"/>
    </source>
</evidence>
<evidence type="ECO:0000313" key="1">
    <source>
        <dbReference type="EMBL" id="RZH99174.1"/>
    </source>
</evidence>
<accession>A0A4Q7CIR9</accession>
<dbReference type="EMBL" id="RQTE01000534">
    <property type="protein sequence ID" value="RZH99174.1"/>
    <property type="molecule type" value="Genomic_DNA"/>
</dbReference>
<comment type="caution">
    <text evidence="1">The sequence shown here is derived from an EMBL/GenBank/DDBJ whole genome shotgun (WGS) entry which is preliminary data.</text>
</comment>
<sequence>MNEEEKQKFLLNIFDYSHLKSFKHPYLINYLTLSDGNEKRGEVDVAKFIVQLFKLKSNQQWHEFVENKSTSNLVEKLLISSLNEIEEKDADNNFIITLKDVFEVRHSDLNYLLKHKDFAIKNLNLFFAFYYFQYLMQTALNVDRFNIDKQNMYKLYYTLDTEKITSTRVTNQRGFNLIRNLYKNLLPNDNLLGYLNELIEKDTFYTLDEIKQLPENEKESLNNELRTFLLVYKNTTNKDEDISYILEN</sequence>
<gene>
    <name evidence="1" type="primary">dptG</name>
    <name evidence="1" type="ORF">EIG99_13940</name>
</gene>
<dbReference type="RefSeq" id="WP_130135900.1">
    <property type="nucleotide sequence ID" value="NZ_RQTE01000534.1"/>
</dbReference>